<dbReference type="Gramene" id="KVH99427">
    <property type="protein sequence ID" value="KVH99427"/>
    <property type="gene ID" value="Ccrd_022339"/>
</dbReference>
<dbReference type="InterPro" id="IPR036093">
    <property type="entry name" value="NAC_dom_sf"/>
</dbReference>
<keyword evidence="4" id="KW-0804">Transcription</keyword>
<dbReference type="InterPro" id="IPR003441">
    <property type="entry name" value="NAC-dom"/>
</dbReference>
<dbReference type="PANTHER" id="PTHR31744:SF233">
    <property type="entry name" value="NAC DOMAIN-CONTAINING PROTEIN 72-LIKE"/>
    <property type="match status" value="1"/>
</dbReference>
<name>A0A118JZ28_CYNCS</name>
<feature type="non-terminal residue" evidence="8">
    <location>
        <position position="453"/>
    </location>
</feature>
<feature type="transmembrane region" description="Helical" evidence="6">
    <location>
        <begin position="412"/>
        <end position="431"/>
    </location>
</feature>
<dbReference type="GO" id="GO:0005634">
    <property type="term" value="C:nucleus"/>
    <property type="evidence" value="ECO:0007669"/>
    <property type="project" value="UniProtKB-SubCell"/>
</dbReference>
<keyword evidence="3" id="KW-0238">DNA-binding</keyword>
<dbReference type="GO" id="GO:0006355">
    <property type="term" value="P:regulation of DNA-templated transcription"/>
    <property type="evidence" value="ECO:0007669"/>
    <property type="project" value="InterPro"/>
</dbReference>
<dbReference type="EMBL" id="LEKV01003554">
    <property type="protein sequence ID" value="KVH99427.1"/>
    <property type="molecule type" value="Genomic_DNA"/>
</dbReference>
<reference evidence="8 9" key="1">
    <citation type="journal article" date="2016" name="Sci. Rep.">
        <title>The genome sequence of the outbreeding globe artichoke constructed de novo incorporating a phase-aware low-pass sequencing strategy of F1 progeny.</title>
        <authorList>
            <person name="Scaglione D."/>
            <person name="Reyes-Chin-Wo S."/>
            <person name="Acquadro A."/>
            <person name="Froenicke L."/>
            <person name="Portis E."/>
            <person name="Beitel C."/>
            <person name="Tirone M."/>
            <person name="Mauro R."/>
            <person name="Lo Monaco A."/>
            <person name="Mauromicale G."/>
            <person name="Faccioli P."/>
            <person name="Cattivelli L."/>
            <person name="Rieseberg L."/>
            <person name="Michelmore R."/>
            <person name="Lanteri S."/>
        </authorList>
    </citation>
    <scope>NUCLEOTIDE SEQUENCE [LARGE SCALE GENOMIC DNA]</scope>
    <source>
        <strain evidence="8">2C</strain>
    </source>
</reference>
<keyword evidence="6" id="KW-1133">Transmembrane helix</keyword>
<evidence type="ECO:0000259" key="7">
    <source>
        <dbReference type="PROSITE" id="PS51005"/>
    </source>
</evidence>
<evidence type="ECO:0000256" key="1">
    <source>
        <dbReference type="ARBA" id="ARBA00004123"/>
    </source>
</evidence>
<dbReference type="Proteomes" id="UP000243975">
    <property type="component" value="Unassembled WGS sequence"/>
</dbReference>
<evidence type="ECO:0000313" key="9">
    <source>
        <dbReference type="Proteomes" id="UP000243975"/>
    </source>
</evidence>
<dbReference type="GO" id="GO:0003677">
    <property type="term" value="F:DNA binding"/>
    <property type="evidence" value="ECO:0007669"/>
    <property type="project" value="UniProtKB-KW"/>
</dbReference>
<keyword evidence="5" id="KW-0539">Nucleus</keyword>
<evidence type="ECO:0000256" key="6">
    <source>
        <dbReference type="SAM" id="Phobius"/>
    </source>
</evidence>
<dbReference type="Pfam" id="PF02365">
    <property type="entry name" value="NAM"/>
    <property type="match status" value="1"/>
</dbReference>
<accession>A0A118JZ28</accession>
<dbReference type="SUPFAM" id="SSF101941">
    <property type="entry name" value="NAC domain"/>
    <property type="match status" value="1"/>
</dbReference>
<feature type="domain" description="NAC" evidence="7">
    <location>
        <begin position="51"/>
        <end position="203"/>
    </location>
</feature>
<keyword evidence="6" id="KW-0472">Membrane</keyword>
<comment type="subcellular location">
    <subcellularLocation>
        <location evidence="1">Nucleus</location>
    </subcellularLocation>
</comment>
<dbReference type="Gene3D" id="2.170.150.80">
    <property type="entry name" value="NAC domain"/>
    <property type="match status" value="1"/>
</dbReference>
<dbReference type="PROSITE" id="PS51005">
    <property type="entry name" value="NAC"/>
    <property type="match status" value="1"/>
</dbReference>
<dbReference type="PANTHER" id="PTHR31744">
    <property type="entry name" value="PROTEIN CUP-SHAPED COTYLEDON 2-RELATED"/>
    <property type="match status" value="1"/>
</dbReference>
<keyword evidence="6" id="KW-0812">Transmembrane</keyword>
<dbReference type="STRING" id="59895.A0A118JZ28"/>
<protein>
    <submittedName>
        <fullName evidence="8">No apical meristem (NAM) protein</fullName>
    </submittedName>
</protein>
<comment type="caution">
    <text evidence="8">The sequence shown here is derived from an EMBL/GenBank/DDBJ whole genome shotgun (WGS) entry which is preliminary data.</text>
</comment>
<keyword evidence="2" id="KW-0805">Transcription regulation</keyword>
<evidence type="ECO:0000256" key="2">
    <source>
        <dbReference type="ARBA" id="ARBA00023015"/>
    </source>
</evidence>
<gene>
    <name evidence="8" type="ORF">Ccrd_022339</name>
</gene>
<evidence type="ECO:0000313" key="8">
    <source>
        <dbReference type="EMBL" id="KVH99427.1"/>
    </source>
</evidence>
<dbReference type="AlphaFoldDB" id="A0A118JZ28"/>
<evidence type="ECO:0000256" key="3">
    <source>
        <dbReference type="ARBA" id="ARBA00023125"/>
    </source>
</evidence>
<sequence>ITQDKEDFHCTSGVWNTLISSSYKRSPPYEQQNLTDKMDDSMNPNPAFLPLPPGCQFFPSEEELVCHYLALKNSGDHLGSNLIEEIDLYRFEPFDLPGRACFLFGREGKRKHWYCFAAMPRVKRGRGEKRRAGGGIWKRSGSVKDIVGAGVQGVVLGTRKTFVFYLGDSPKTAVRTKWIMYEYALVDQKMAEASYVLCRVFAKSHHRSNTPSDVLKSCGENVKTVRHIGIQCDDALISESGMVKVSSIGSADNICLKRFGTSNGKVSDLLVAVQMNPLALEEDFIELNDLLRCQVNPKCLMRLHYGGPLQTMIEKPTKGFTKIWTESVAYLSVHNGVTRLVCPPKICGCWWHGWKGVLHGKTGDGDVIAKTVGFRCFTCLSSLLFMLPVYLSNGFTSLNLYYFYTCIMLKNSLYYVIHNIEVHLISCVYFYNMISKSHEEMFKICKKNLYVYT</sequence>
<evidence type="ECO:0000256" key="5">
    <source>
        <dbReference type="ARBA" id="ARBA00023242"/>
    </source>
</evidence>
<keyword evidence="9" id="KW-1185">Reference proteome</keyword>
<organism evidence="8 9">
    <name type="scientific">Cynara cardunculus var. scolymus</name>
    <name type="common">Globe artichoke</name>
    <name type="synonym">Cynara scolymus</name>
    <dbReference type="NCBI Taxonomy" id="59895"/>
    <lineage>
        <taxon>Eukaryota</taxon>
        <taxon>Viridiplantae</taxon>
        <taxon>Streptophyta</taxon>
        <taxon>Embryophyta</taxon>
        <taxon>Tracheophyta</taxon>
        <taxon>Spermatophyta</taxon>
        <taxon>Magnoliopsida</taxon>
        <taxon>eudicotyledons</taxon>
        <taxon>Gunneridae</taxon>
        <taxon>Pentapetalae</taxon>
        <taxon>asterids</taxon>
        <taxon>campanulids</taxon>
        <taxon>Asterales</taxon>
        <taxon>Asteraceae</taxon>
        <taxon>Carduoideae</taxon>
        <taxon>Cardueae</taxon>
        <taxon>Carduinae</taxon>
        <taxon>Cynara</taxon>
    </lineage>
</organism>
<evidence type="ECO:0000256" key="4">
    <source>
        <dbReference type="ARBA" id="ARBA00023163"/>
    </source>
</evidence>
<proteinExistence type="predicted"/>